<dbReference type="PROSITE" id="PS50940">
    <property type="entry name" value="CHIT_BIND_II"/>
    <property type="match status" value="2"/>
</dbReference>
<evidence type="ECO:0000256" key="4">
    <source>
        <dbReference type="ARBA" id="ARBA00023157"/>
    </source>
</evidence>
<evidence type="ECO:0000259" key="7">
    <source>
        <dbReference type="PROSITE" id="PS50940"/>
    </source>
</evidence>
<dbReference type="PANTHER" id="PTHR23301:SF98">
    <property type="entry name" value="CHITIN-BINDING TYPE-2 DOMAIN-CONTAINING PROTEIN-RELATED"/>
    <property type="match status" value="1"/>
</dbReference>
<dbReference type="AlphaFoldDB" id="A0A194PPU4"/>
<dbReference type="PANTHER" id="PTHR23301">
    <property type="entry name" value="CHITIN BINDING PERITROPHIN-A"/>
    <property type="match status" value="1"/>
</dbReference>
<evidence type="ECO:0000256" key="6">
    <source>
        <dbReference type="SAM" id="SignalP"/>
    </source>
</evidence>
<evidence type="ECO:0000256" key="5">
    <source>
        <dbReference type="ARBA" id="ARBA00023180"/>
    </source>
</evidence>
<keyword evidence="5" id="KW-0325">Glycoprotein</keyword>
<evidence type="ECO:0000256" key="2">
    <source>
        <dbReference type="ARBA" id="ARBA00022729"/>
    </source>
</evidence>
<evidence type="ECO:0000256" key="1">
    <source>
        <dbReference type="ARBA" id="ARBA00022669"/>
    </source>
</evidence>
<proteinExistence type="predicted"/>
<dbReference type="GO" id="GO:0008061">
    <property type="term" value="F:chitin binding"/>
    <property type="evidence" value="ECO:0007669"/>
    <property type="project" value="UniProtKB-KW"/>
</dbReference>
<dbReference type="Gene3D" id="2.170.140.10">
    <property type="entry name" value="Chitin binding domain"/>
    <property type="match status" value="2"/>
</dbReference>
<keyword evidence="4" id="KW-1015">Disulfide bond</keyword>
<feature type="chain" id="PRO_5008263525" description="Chitin-binding type-2 domain-containing protein" evidence="6">
    <location>
        <begin position="19"/>
        <end position="325"/>
    </location>
</feature>
<organism evidence="8 9">
    <name type="scientific">Papilio xuthus</name>
    <name type="common">Asian swallowtail butterfly</name>
    <dbReference type="NCBI Taxonomy" id="66420"/>
    <lineage>
        <taxon>Eukaryota</taxon>
        <taxon>Metazoa</taxon>
        <taxon>Ecdysozoa</taxon>
        <taxon>Arthropoda</taxon>
        <taxon>Hexapoda</taxon>
        <taxon>Insecta</taxon>
        <taxon>Pterygota</taxon>
        <taxon>Neoptera</taxon>
        <taxon>Endopterygota</taxon>
        <taxon>Lepidoptera</taxon>
        <taxon>Glossata</taxon>
        <taxon>Ditrysia</taxon>
        <taxon>Papilionoidea</taxon>
        <taxon>Papilionidae</taxon>
        <taxon>Papilioninae</taxon>
        <taxon>Papilio</taxon>
    </lineage>
</organism>
<keyword evidence="2 6" id="KW-0732">Signal</keyword>
<dbReference type="InterPro" id="IPR036508">
    <property type="entry name" value="Chitin-bd_dom_sf"/>
</dbReference>
<evidence type="ECO:0000313" key="9">
    <source>
        <dbReference type="Proteomes" id="UP000053268"/>
    </source>
</evidence>
<feature type="signal peptide" evidence="6">
    <location>
        <begin position="1"/>
        <end position="18"/>
    </location>
</feature>
<sequence length="325" mass="36560">MLQLTTLIILGLAACGVADDGNTLSEKIPGENRQRRLLFYDEEGNLVKTYSNPYLTDFGGKNNIFWNLMNPFFSFLRPSSFSGSTIAYMIPVSDAVVQQINTDPVYQNKLMLLSTRDPVVEANPLCTGKREPIPSQKLCSNFLNCWDGWAFEQECPDGLLFSNNGYCDYAYNVDCSNRKLKDTIVSRCRQDFETFRNETNCNEFFVCVNSLPVRFKCPSDLYFNQYLGVCDYKHTVNFNNSPESSDQPSSNTPQSTTTTATFMTKATTPTEQSTAPTASTPGAVHQFINTYYDSKTWTSTHVAMSRQDAIRQLKLKAIADVKTAE</sequence>
<name>A0A194PPU4_PAPXU</name>
<dbReference type="STRING" id="66420.A0A194PPU4"/>
<evidence type="ECO:0000256" key="3">
    <source>
        <dbReference type="ARBA" id="ARBA00022737"/>
    </source>
</evidence>
<feature type="domain" description="Chitin-binding type-2" evidence="7">
    <location>
        <begin position="185"/>
        <end position="240"/>
    </location>
</feature>
<reference evidence="8 9" key="1">
    <citation type="journal article" date="2015" name="Nat. Commun.">
        <title>Outbred genome sequencing and CRISPR/Cas9 gene editing in butterflies.</title>
        <authorList>
            <person name="Li X."/>
            <person name="Fan D."/>
            <person name="Zhang W."/>
            <person name="Liu G."/>
            <person name="Zhang L."/>
            <person name="Zhao L."/>
            <person name="Fang X."/>
            <person name="Chen L."/>
            <person name="Dong Y."/>
            <person name="Chen Y."/>
            <person name="Ding Y."/>
            <person name="Zhao R."/>
            <person name="Feng M."/>
            <person name="Zhu Y."/>
            <person name="Feng Y."/>
            <person name="Jiang X."/>
            <person name="Zhu D."/>
            <person name="Xiang H."/>
            <person name="Feng X."/>
            <person name="Li S."/>
            <person name="Wang J."/>
            <person name="Zhang G."/>
            <person name="Kronforst M.R."/>
            <person name="Wang W."/>
        </authorList>
    </citation>
    <scope>NUCLEOTIDE SEQUENCE [LARGE SCALE GENOMIC DNA]</scope>
    <source>
        <strain evidence="8">Ya'a_city_454_Px</strain>
        <tissue evidence="8">Whole body</tissue>
    </source>
</reference>
<dbReference type="EMBL" id="KQ459596">
    <property type="protein sequence ID" value="KPI95466.1"/>
    <property type="molecule type" value="Genomic_DNA"/>
</dbReference>
<dbReference type="Proteomes" id="UP000053268">
    <property type="component" value="Unassembled WGS sequence"/>
</dbReference>
<accession>A0A194PPU4</accession>
<keyword evidence="9" id="KW-1185">Reference proteome</keyword>
<dbReference type="Pfam" id="PF01607">
    <property type="entry name" value="CBM_14"/>
    <property type="match status" value="2"/>
</dbReference>
<dbReference type="InterPro" id="IPR051940">
    <property type="entry name" value="Chitin_bind-dev_reg"/>
</dbReference>
<dbReference type="GO" id="GO:0005576">
    <property type="term" value="C:extracellular region"/>
    <property type="evidence" value="ECO:0007669"/>
    <property type="project" value="InterPro"/>
</dbReference>
<feature type="domain" description="Chitin-binding type-2" evidence="7">
    <location>
        <begin position="123"/>
        <end position="177"/>
    </location>
</feature>
<keyword evidence="1" id="KW-0147">Chitin-binding</keyword>
<gene>
    <name evidence="8" type="ORF">RR46_08925</name>
</gene>
<protein>
    <recommendedName>
        <fullName evidence="7">Chitin-binding type-2 domain-containing protein</fullName>
    </recommendedName>
</protein>
<keyword evidence="3" id="KW-0677">Repeat</keyword>
<evidence type="ECO:0000313" key="8">
    <source>
        <dbReference type="EMBL" id="KPI95466.1"/>
    </source>
</evidence>
<dbReference type="InterPro" id="IPR002557">
    <property type="entry name" value="Chitin-bd_dom"/>
</dbReference>
<dbReference type="SMART" id="SM00494">
    <property type="entry name" value="ChtBD2"/>
    <property type="match status" value="2"/>
</dbReference>
<dbReference type="SUPFAM" id="SSF57625">
    <property type="entry name" value="Invertebrate chitin-binding proteins"/>
    <property type="match status" value="2"/>
</dbReference>